<name>R1E691_BOTPV</name>
<sequence>MTTINGQPVVVDPSDPGAVVVNGQTIHAGDPGLTISGTPISLGAGSIILGTQTIPLTSPTQVTIAGQTYTLTPGQPLVISGTTILPGGPAATISGTPISLAAGGLIIAGSSMLALPTAAASAPAQGALITLGGAAHTASEGANGAVVIDGTTLTPGGPAATISGTVVSAAADGLVVGGRTVAYSGPAATEALVTAADGAVLTATRLADGTVRVGGQVLSVGGPAVTVDGVVLSLGPQGVVMGTAAAGGSAFAGTRTVGWVTLTGTGGFGREWECEWVEDEVGLERELEVECEFRFEFEFDGWVG</sequence>
<dbReference type="EMBL" id="KB916881">
    <property type="protein sequence ID" value="EOD43233.1"/>
    <property type="molecule type" value="Genomic_DNA"/>
</dbReference>
<dbReference type="eggNOG" id="ENOG502TDCU">
    <property type="taxonomic scope" value="Eukaryota"/>
</dbReference>
<organism evidence="1 2">
    <name type="scientific">Botryosphaeria parva (strain UCR-NP2)</name>
    <name type="common">Grapevine canker fungus</name>
    <name type="synonym">Neofusicoccum parvum</name>
    <dbReference type="NCBI Taxonomy" id="1287680"/>
    <lineage>
        <taxon>Eukaryota</taxon>
        <taxon>Fungi</taxon>
        <taxon>Dikarya</taxon>
        <taxon>Ascomycota</taxon>
        <taxon>Pezizomycotina</taxon>
        <taxon>Dothideomycetes</taxon>
        <taxon>Dothideomycetes incertae sedis</taxon>
        <taxon>Botryosphaeriales</taxon>
        <taxon>Botryosphaeriaceae</taxon>
        <taxon>Neofusicoccum</taxon>
    </lineage>
</organism>
<dbReference type="KEGG" id="npa:UCRNP2_10052"/>
<accession>R1E691</accession>
<reference evidence="2" key="1">
    <citation type="journal article" date="2013" name="Genome Announc.">
        <title>Draft genome sequence of Neofusicoccum parvum isolate UCR-NP2, a fungal vascular pathogen associated with grapevine cankers.</title>
        <authorList>
            <person name="Blanco-Ulate B."/>
            <person name="Rolshausen P."/>
            <person name="Cantu D."/>
        </authorList>
    </citation>
    <scope>NUCLEOTIDE SEQUENCE [LARGE SCALE GENOMIC DNA]</scope>
    <source>
        <strain evidence="2">UCR-NP2</strain>
    </source>
</reference>
<evidence type="ECO:0000313" key="2">
    <source>
        <dbReference type="Proteomes" id="UP000013521"/>
    </source>
</evidence>
<proteinExistence type="predicted"/>
<dbReference type="HOGENOM" id="CLU_915251_0_0_1"/>
<protein>
    <submittedName>
        <fullName evidence="1">Uncharacterized protein</fullName>
    </submittedName>
</protein>
<gene>
    <name evidence="1" type="ORF">UCRNP2_10052</name>
</gene>
<dbReference type="Proteomes" id="UP000013521">
    <property type="component" value="Unassembled WGS sequence"/>
</dbReference>
<evidence type="ECO:0000313" key="1">
    <source>
        <dbReference type="EMBL" id="EOD43233.1"/>
    </source>
</evidence>
<dbReference type="OrthoDB" id="3944128at2759"/>
<dbReference type="AlphaFoldDB" id="R1E691"/>